<sequence length="181" mass="21652">MSATETLRNDHKQIKRLEKVISKCYQALYDGKDIPFSDIEKITIIISEFLDSIHYSREENSYFPCVASYDSLKKEIRTLLIEHEFGRRVARQISKHLQRWKKGEDAREPIARFLRTYSIYLIDHISKEENFFDQAEQTVLSKEEEQEMYEQFKSVMSITKKIGEMIKEIDSLEQQPWFKNQ</sequence>
<reference evidence="2" key="1">
    <citation type="journal article" date="2015" name="Nature">
        <title>Complex archaea that bridge the gap between prokaryotes and eukaryotes.</title>
        <authorList>
            <person name="Spang A."/>
            <person name="Saw J.H."/>
            <person name="Jorgensen S.L."/>
            <person name="Zaremba-Niedzwiedzka K."/>
            <person name="Martijn J."/>
            <person name="Lind A.E."/>
            <person name="van Eijk R."/>
            <person name="Schleper C."/>
            <person name="Guy L."/>
            <person name="Ettema T.J."/>
        </authorList>
    </citation>
    <scope>NUCLEOTIDE SEQUENCE</scope>
</reference>
<dbReference type="Gene3D" id="1.20.120.520">
    <property type="entry name" value="nmb1532 protein domain like"/>
    <property type="match status" value="1"/>
</dbReference>
<dbReference type="GO" id="GO:0005886">
    <property type="term" value="C:plasma membrane"/>
    <property type="evidence" value="ECO:0007669"/>
    <property type="project" value="TreeGrafter"/>
</dbReference>
<evidence type="ECO:0000259" key="1">
    <source>
        <dbReference type="Pfam" id="PF01814"/>
    </source>
</evidence>
<name>A0A0F9CL41_9ZZZZ</name>
<dbReference type="AlphaFoldDB" id="A0A0F9CL41"/>
<evidence type="ECO:0000313" key="2">
    <source>
        <dbReference type="EMBL" id="KKL06406.1"/>
    </source>
</evidence>
<dbReference type="Pfam" id="PF01814">
    <property type="entry name" value="Hemerythrin"/>
    <property type="match status" value="1"/>
</dbReference>
<accession>A0A0F9CL41</accession>
<protein>
    <recommendedName>
        <fullName evidence="1">Hemerythrin-like domain-containing protein</fullName>
    </recommendedName>
</protein>
<feature type="domain" description="Hemerythrin-like" evidence="1">
    <location>
        <begin position="3"/>
        <end position="130"/>
    </location>
</feature>
<comment type="caution">
    <text evidence="2">The sequence shown here is derived from an EMBL/GenBank/DDBJ whole genome shotgun (WGS) entry which is preliminary data.</text>
</comment>
<dbReference type="PANTHER" id="PTHR39966:SF1">
    <property type="entry name" value="HEMERYTHRIN-LIKE DOMAIN-CONTAINING PROTEIN"/>
    <property type="match status" value="1"/>
</dbReference>
<dbReference type="InterPro" id="IPR012312">
    <property type="entry name" value="Hemerythrin-like"/>
</dbReference>
<dbReference type="PANTHER" id="PTHR39966">
    <property type="entry name" value="BLL2471 PROTEIN-RELATED"/>
    <property type="match status" value="1"/>
</dbReference>
<proteinExistence type="predicted"/>
<gene>
    <name evidence="2" type="ORF">LCGC14_2596330</name>
</gene>
<organism evidence="2">
    <name type="scientific">marine sediment metagenome</name>
    <dbReference type="NCBI Taxonomy" id="412755"/>
    <lineage>
        <taxon>unclassified sequences</taxon>
        <taxon>metagenomes</taxon>
        <taxon>ecological metagenomes</taxon>
    </lineage>
</organism>
<dbReference type="EMBL" id="LAZR01043717">
    <property type="protein sequence ID" value="KKL06406.1"/>
    <property type="molecule type" value="Genomic_DNA"/>
</dbReference>